<protein>
    <submittedName>
        <fullName evidence="7">Rap1 GTPase-GDP dissociation stimulator 1-B</fullName>
    </submittedName>
</protein>
<proteinExistence type="predicted"/>
<keyword evidence="4" id="KW-0963">Cytoplasm</keyword>
<dbReference type="Gene3D" id="1.25.10.10">
    <property type="entry name" value="Leucine-rich Repeat Variant"/>
    <property type="match status" value="3"/>
</dbReference>
<evidence type="ECO:0000256" key="3">
    <source>
        <dbReference type="ARBA" id="ARBA00004514"/>
    </source>
</evidence>
<dbReference type="STRING" id="50429.A0A2B4S2W0"/>
<keyword evidence="8" id="KW-1185">Reference proteome</keyword>
<dbReference type="GO" id="GO:0005783">
    <property type="term" value="C:endoplasmic reticulum"/>
    <property type="evidence" value="ECO:0007669"/>
    <property type="project" value="UniProtKB-SubCell"/>
</dbReference>
<keyword evidence="5" id="KW-0256">Endoplasmic reticulum</keyword>
<name>A0A2B4S2W0_STYPI</name>
<dbReference type="InterPro" id="IPR000225">
    <property type="entry name" value="Armadillo"/>
</dbReference>
<reference evidence="8" key="1">
    <citation type="journal article" date="2017" name="bioRxiv">
        <title>Comparative analysis of the genomes of Stylophora pistillata and Acropora digitifera provides evidence for extensive differences between species of corals.</title>
        <authorList>
            <person name="Voolstra C.R."/>
            <person name="Li Y."/>
            <person name="Liew Y.J."/>
            <person name="Baumgarten S."/>
            <person name="Zoccola D."/>
            <person name="Flot J.-F."/>
            <person name="Tambutte S."/>
            <person name="Allemand D."/>
            <person name="Aranda M."/>
        </authorList>
    </citation>
    <scope>NUCLEOTIDE SEQUENCE [LARGE SCALE GENOMIC DNA]</scope>
</reference>
<gene>
    <name evidence="7" type="primary">rap1gds1-b</name>
    <name evidence="7" type="ORF">AWC38_SpisGene12319</name>
</gene>
<evidence type="ECO:0000256" key="6">
    <source>
        <dbReference type="ARBA" id="ARBA00023128"/>
    </source>
</evidence>
<keyword evidence="6" id="KW-0496">Mitochondrion</keyword>
<evidence type="ECO:0000256" key="1">
    <source>
        <dbReference type="ARBA" id="ARBA00004173"/>
    </source>
</evidence>
<sequence length="680" mass="74322">MNHICELFEKLKRDVGDTKKLDLGVVDSIFRALQNKNEKFDEVAIKRILDVVVTLLKVDPPEDRAKVLMLIAEIAKSEEVEKGMCGISLESPFPDLGSEETRVPCVSAGLITTILSHLEIDDPNVLLQALRAVGNISAENEQAKATLLENKGAEKIVKKLGVLEKSFDEKSDNRLELAACGSMLNVAIDDEALTAEAVSFGAVPFLLSFIKQSLQCNPALCRMALSAMSVLTCSEKGKESFMESGGVATLSKTMKESDDDELVDSVLEIFTSLIADDNVKKVLVQEGFAEHLANVVSTSKDAIGDEILKHRTQSAADMIVMLLTEDNSMKGLFNDGNGSVYKTCVSWLSSGDEYLEISGCLAIGNFGRTDNSMKGLFNDGNGSVYKTCVSWLSSGDEDLEISGCLAIGNFGRTDENCIKLVEQGVHEKLLNLLARCSHRENMGRQQQAVFSALKNLAMPAVNKSKLVECGCLDVILPLLTNQSPFVQFKVLGTLRMLLMGDAAVAKRIIRSDDHLNTLVRCCESSGHEGVKAEASRMLAMMAKQARTAEVSQQILKCGGLAPIVTMVTSEHPIMQNEALIALAVISTTVEESHYQKLRDSGAIQTLMKLIKTKDVNPQSCYNAMAVLESFSLKEYFRRDLEIAGLSKALDNLTAHENENVKKRALIILTRIKAQKLMQQE</sequence>
<comment type="caution">
    <text evidence="7">The sequence shown here is derived from an EMBL/GenBank/DDBJ whole genome shotgun (WGS) entry which is preliminary data.</text>
</comment>
<evidence type="ECO:0000256" key="2">
    <source>
        <dbReference type="ARBA" id="ARBA00004240"/>
    </source>
</evidence>
<dbReference type="OrthoDB" id="26149at2759"/>
<evidence type="ECO:0000256" key="4">
    <source>
        <dbReference type="ARBA" id="ARBA00022490"/>
    </source>
</evidence>
<dbReference type="InterPro" id="IPR016024">
    <property type="entry name" value="ARM-type_fold"/>
</dbReference>
<dbReference type="SUPFAM" id="SSF48371">
    <property type="entry name" value="ARM repeat"/>
    <property type="match status" value="2"/>
</dbReference>
<evidence type="ECO:0000313" key="8">
    <source>
        <dbReference type="Proteomes" id="UP000225706"/>
    </source>
</evidence>
<accession>A0A2B4S2W0</accession>
<dbReference type="Proteomes" id="UP000225706">
    <property type="component" value="Unassembled WGS sequence"/>
</dbReference>
<evidence type="ECO:0000313" key="7">
    <source>
        <dbReference type="EMBL" id="PFX23120.1"/>
    </source>
</evidence>
<dbReference type="GO" id="GO:0005085">
    <property type="term" value="F:guanyl-nucleotide exchange factor activity"/>
    <property type="evidence" value="ECO:0007669"/>
    <property type="project" value="InterPro"/>
</dbReference>
<dbReference type="InterPro" id="IPR011989">
    <property type="entry name" value="ARM-like"/>
</dbReference>
<dbReference type="GO" id="GO:0005829">
    <property type="term" value="C:cytosol"/>
    <property type="evidence" value="ECO:0007669"/>
    <property type="project" value="UniProtKB-SubCell"/>
</dbReference>
<dbReference type="InterPro" id="IPR040144">
    <property type="entry name" value="RAP1GDS1"/>
</dbReference>
<dbReference type="SMART" id="SM00185">
    <property type="entry name" value="ARM"/>
    <property type="match status" value="7"/>
</dbReference>
<dbReference type="EMBL" id="LSMT01000217">
    <property type="protein sequence ID" value="PFX23120.1"/>
    <property type="molecule type" value="Genomic_DNA"/>
</dbReference>
<organism evidence="7 8">
    <name type="scientific">Stylophora pistillata</name>
    <name type="common">Smooth cauliflower coral</name>
    <dbReference type="NCBI Taxonomy" id="50429"/>
    <lineage>
        <taxon>Eukaryota</taxon>
        <taxon>Metazoa</taxon>
        <taxon>Cnidaria</taxon>
        <taxon>Anthozoa</taxon>
        <taxon>Hexacorallia</taxon>
        <taxon>Scleractinia</taxon>
        <taxon>Astrocoeniina</taxon>
        <taxon>Pocilloporidae</taxon>
        <taxon>Stylophora</taxon>
    </lineage>
</organism>
<dbReference type="GO" id="GO:0005739">
    <property type="term" value="C:mitochondrion"/>
    <property type="evidence" value="ECO:0007669"/>
    <property type="project" value="UniProtKB-SubCell"/>
</dbReference>
<comment type="subcellular location">
    <subcellularLocation>
        <location evidence="3">Cytoplasm</location>
        <location evidence="3">Cytosol</location>
    </subcellularLocation>
    <subcellularLocation>
        <location evidence="2">Endoplasmic reticulum</location>
    </subcellularLocation>
    <subcellularLocation>
        <location evidence="1">Mitochondrion</location>
    </subcellularLocation>
</comment>
<dbReference type="AlphaFoldDB" id="A0A2B4S2W0"/>
<evidence type="ECO:0000256" key="5">
    <source>
        <dbReference type="ARBA" id="ARBA00022824"/>
    </source>
</evidence>
<dbReference type="PANTHER" id="PTHR10957">
    <property type="entry name" value="RAP1 GTPASE-GDP DISSOCIATION STIMULATOR 1"/>
    <property type="match status" value="1"/>
</dbReference>